<dbReference type="Proteomes" id="UP001066276">
    <property type="component" value="Chromosome 6"/>
</dbReference>
<accession>A0AAV7QQU0</accession>
<proteinExistence type="predicted"/>
<sequence length="73" mass="7542">MARCDLLSCALTTEESPPAAAKTLRTGVSEFPADDWLVGSGGRPAATTRPSSLAANVAQHTAGDRAVLRGHRP</sequence>
<evidence type="ECO:0000256" key="1">
    <source>
        <dbReference type="SAM" id="MobiDB-lite"/>
    </source>
</evidence>
<protein>
    <submittedName>
        <fullName evidence="2">Uncharacterized protein</fullName>
    </submittedName>
</protein>
<name>A0AAV7QQU0_PLEWA</name>
<feature type="region of interest" description="Disordered" evidence="1">
    <location>
        <begin position="39"/>
        <end position="73"/>
    </location>
</feature>
<dbReference type="EMBL" id="JANPWB010000010">
    <property type="protein sequence ID" value="KAJ1141787.1"/>
    <property type="molecule type" value="Genomic_DNA"/>
</dbReference>
<evidence type="ECO:0000313" key="3">
    <source>
        <dbReference type="Proteomes" id="UP001066276"/>
    </source>
</evidence>
<dbReference type="AlphaFoldDB" id="A0AAV7QQU0"/>
<organism evidence="2 3">
    <name type="scientific">Pleurodeles waltl</name>
    <name type="common">Iberian ribbed newt</name>
    <dbReference type="NCBI Taxonomy" id="8319"/>
    <lineage>
        <taxon>Eukaryota</taxon>
        <taxon>Metazoa</taxon>
        <taxon>Chordata</taxon>
        <taxon>Craniata</taxon>
        <taxon>Vertebrata</taxon>
        <taxon>Euteleostomi</taxon>
        <taxon>Amphibia</taxon>
        <taxon>Batrachia</taxon>
        <taxon>Caudata</taxon>
        <taxon>Salamandroidea</taxon>
        <taxon>Salamandridae</taxon>
        <taxon>Pleurodelinae</taxon>
        <taxon>Pleurodeles</taxon>
    </lineage>
</organism>
<evidence type="ECO:0000313" key="2">
    <source>
        <dbReference type="EMBL" id="KAJ1141787.1"/>
    </source>
</evidence>
<reference evidence="2" key="1">
    <citation type="journal article" date="2022" name="bioRxiv">
        <title>Sequencing and chromosome-scale assembly of the giantPleurodeles waltlgenome.</title>
        <authorList>
            <person name="Brown T."/>
            <person name="Elewa A."/>
            <person name="Iarovenko S."/>
            <person name="Subramanian E."/>
            <person name="Araus A.J."/>
            <person name="Petzold A."/>
            <person name="Susuki M."/>
            <person name="Suzuki K.-i.T."/>
            <person name="Hayashi T."/>
            <person name="Toyoda A."/>
            <person name="Oliveira C."/>
            <person name="Osipova E."/>
            <person name="Leigh N.D."/>
            <person name="Simon A."/>
            <person name="Yun M.H."/>
        </authorList>
    </citation>
    <scope>NUCLEOTIDE SEQUENCE</scope>
    <source>
        <strain evidence="2">20211129_DDA</strain>
        <tissue evidence="2">Liver</tissue>
    </source>
</reference>
<comment type="caution">
    <text evidence="2">The sequence shown here is derived from an EMBL/GenBank/DDBJ whole genome shotgun (WGS) entry which is preliminary data.</text>
</comment>
<keyword evidence="3" id="KW-1185">Reference proteome</keyword>
<gene>
    <name evidence="2" type="ORF">NDU88_008115</name>
</gene>